<comment type="subcellular location">
    <subcellularLocation>
        <location evidence="2">Cell membrane</location>
    </subcellularLocation>
</comment>
<evidence type="ECO:0000256" key="8">
    <source>
        <dbReference type="SAM" id="MobiDB-lite"/>
    </source>
</evidence>
<dbReference type="InterPro" id="IPR039621">
    <property type="entry name" value="BG1-like"/>
</dbReference>
<dbReference type="Proteomes" id="UP001604277">
    <property type="component" value="Unassembled WGS sequence"/>
</dbReference>
<evidence type="ECO:0000256" key="3">
    <source>
        <dbReference type="ARBA" id="ARBA00010067"/>
    </source>
</evidence>
<keyword evidence="6" id="KW-0472">Membrane</keyword>
<comment type="caution">
    <text evidence="9">The sequence shown here is derived from an EMBL/GenBank/DDBJ whole genome shotgun (WGS) entry which is preliminary data.</text>
</comment>
<dbReference type="PANTHER" id="PTHR33541:SF12">
    <property type="entry name" value="PROTEIN BIG GRAIN 1-LIKE A"/>
    <property type="match status" value="1"/>
</dbReference>
<feature type="compositionally biased region" description="Low complexity" evidence="8">
    <location>
        <begin position="216"/>
        <end position="234"/>
    </location>
</feature>
<evidence type="ECO:0000256" key="2">
    <source>
        <dbReference type="ARBA" id="ARBA00004236"/>
    </source>
</evidence>
<gene>
    <name evidence="9" type="ORF">Fot_14329</name>
</gene>
<feature type="region of interest" description="Disordered" evidence="8">
    <location>
        <begin position="200"/>
        <end position="248"/>
    </location>
</feature>
<evidence type="ECO:0008006" key="11">
    <source>
        <dbReference type="Google" id="ProtNLM"/>
    </source>
</evidence>
<evidence type="ECO:0000256" key="7">
    <source>
        <dbReference type="ARBA" id="ARBA00023294"/>
    </source>
</evidence>
<name>A0ABD1W623_9LAMI</name>
<keyword evidence="7" id="KW-0927">Auxin signaling pathway</keyword>
<dbReference type="GO" id="GO:0005886">
    <property type="term" value="C:plasma membrane"/>
    <property type="evidence" value="ECO:0007669"/>
    <property type="project" value="UniProtKB-SubCell"/>
</dbReference>
<evidence type="ECO:0000256" key="5">
    <source>
        <dbReference type="ARBA" id="ARBA00022475"/>
    </source>
</evidence>
<comment type="similarity">
    <text evidence="3">Belongs to the BIG GRAIN 1 (BG1) plant protein family.</text>
</comment>
<proteinExistence type="inferred from homology"/>
<keyword evidence="10" id="KW-1185">Reference proteome</keyword>
<sequence>MPTFSSTLLDQIYRSIDEKSEDLKVYKEKPIKKQVSGRPKTKTKSIEDEGMASLRRACLVEKWMEKELENKSIHDNDVLFFSSSSSSSDSSGALSSSSDTDFFGGSVSKSKVSSFSATRPKPVRTSVSPRKNPLFHEHNEYDSLDEYRNHQADRIDENLIKSKSRALKIYANLKKVKQPISPGGRLTNFINSLFTNANTKKEKNQDSSMNRKSKSTQDSSTCSSASSFSRSCLSKYSPKSREKMRNGIKRTVRFHPVSIIVDEDCRPCGHKSIYDEDSDKFERPPLPLNTVADLREKNRKTEEAARDFSVYKSSRNNIIRNDEDEDDAASDSSSDLFELDHLAFFGNNRFCEELPVYETTHLHTNRAIASVPTPKRYTSYALVSEQQAVHEFMCDMHRVSVL</sequence>
<reference evidence="10" key="1">
    <citation type="submission" date="2024-07" db="EMBL/GenBank/DDBJ databases">
        <title>Two chromosome-level genome assemblies of Korean endemic species Abeliophyllum distichum and Forsythia ovata (Oleaceae).</title>
        <authorList>
            <person name="Jang H."/>
        </authorList>
    </citation>
    <scope>NUCLEOTIDE SEQUENCE [LARGE SCALE GENOMIC DNA]</scope>
</reference>
<dbReference type="GO" id="GO:0009734">
    <property type="term" value="P:auxin-activated signaling pathway"/>
    <property type="evidence" value="ECO:0007669"/>
    <property type="project" value="UniProtKB-KW"/>
</dbReference>
<evidence type="ECO:0000256" key="6">
    <source>
        <dbReference type="ARBA" id="ARBA00023136"/>
    </source>
</evidence>
<protein>
    <recommendedName>
        <fullName evidence="11">Protein BIG GRAIN 1-like B</fullName>
    </recommendedName>
</protein>
<evidence type="ECO:0000313" key="9">
    <source>
        <dbReference type="EMBL" id="KAL2545096.1"/>
    </source>
</evidence>
<evidence type="ECO:0000256" key="1">
    <source>
        <dbReference type="ARBA" id="ARBA00002281"/>
    </source>
</evidence>
<dbReference type="PANTHER" id="PTHR33541">
    <property type="entry name" value="PROTEIN BIG GRAIN 1-LIKE A-RELATED"/>
    <property type="match status" value="1"/>
</dbReference>
<keyword evidence="5" id="KW-1003">Cell membrane</keyword>
<organism evidence="9 10">
    <name type="scientific">Forsythia ovata</name>
    <dbReference type="NCBI Taxonomy" id="205694"/>
    <lineage>
        <taxon>Eukaryota</taxon>
        <taxon>Viridiplantae</taxon>
        <taxon>Streptophyta</taxon>
        <taxon>Embryophyta</taxon>
        <taxon>Tracheophyta</taxon>
        <taxon>Spermatophyta</taxon>
        <taxon>Magnoliopsida</taxon>
        <taxon>eudicotyledons</taxon>
        <taxon>Gunneridae</taxon>
        <taxon>Pentapetalae</taxon>
        <taxon>asterids</taxon>
        <taxon>lamiids</taxon>
        <taxon>Lamiales</taxon>
        <taxon>Oleaceae</taxon>
        <taxon>Forsythieae</taxon>
        <taxon>Forsythia</taxon>
    </lineage>
</organism>
<evidence type="ECO:0000256" key="4">
    <source>
        <dbReference type="ARBA" id="ARBA00022448"/>
    </source>
</evidence>
<evidence type="ECO:0000313" key="10">
    <source>
        <dbReference type="Proteomes" id="UP001604277"/>
    </source>
</evidence>
<comment type="function">
    <text evidence="1">Involved in auxin transport. Regulator of the auxin signaling pathway.</text>
</comment>
<keyword evidence="4" id="KW-0813">Transport</keyword>
<feature type="region of interest" description="Disordered" evidence="8">
    <location>
        <begin position="112"/>
        <end position="142"/>
    </location>
</feature>
<dbReference type="EMBL" id="JBFOLJ010000004">
    <property type="protein sequence ID" value="KAL2545096.1"/>
    <property type="molecule type" value="Genomic_DNA"/>
</dbReference>
<accession>A0ABD1W623</accession>
<dbReference type="AlphaFoldDB" id="A0ABD1W623"/>